<dbReference type="Proteomes" id="UP000694580">
    <property type="component" value="Chromosome 2"/>
</dbReference>
<evidence type="ECO:0000313" key="3">
    <source>
        <dbReference type="Proteomes" id="UP000694580"/>
    </source>
</evidence>
<accession>A0AAY4EZE4</accession>
<evidence type="ECO:0000256" key="1">
    <source>
        <dbReference type="SAM" id="MobiDB-lite"/>
    </source>
</evidence>
<dbReference type="GeneTree" id="ENSGT00390000013820"/>
<dbReference type="InterPro" id="IPR026185">
    <property type="entry name" value="EPSTI1"/>
</dbReference>
<reference evidence="2" key="3">
    <citation type="submission" date="2025-09" db="UniProtKB">
        <authorList>
            <consortium name="Ensembl"/>
        </authorList>
    </citation>
    <scope>IDENTIFICATION</scope>
</reference>
<sequence>MPSTKVIKPNSLDIKTKIIEVKPRRTENPGSLQTKIIGKKRASSCSRCIQTNKCEKTSRSQTHAQASKCERKGKTVPAPPLKSREKQAEKKEQQATEKRVIFEIQSHKAFTVFPPNPKKRNEIQKNAEAELAALEDLRLSRAMGYISLTPGTVGGSLTLEEVRSKQQQEMQMKRRPKQVKRNHLETFPVLG</sequence>
<evidence type="ECO:0000313" key="2">
    <source>
        <dbReference type="Ensembl" id="ENSDCDP00010063092.1"/>
    </source>
</evidence>
<organism evidence="2 3">
    <name type="scientific">Denticeps clupeoides</name>
    <name type="common">denticle herring</name>
    <dbReference type="NCBI Taxonomy" id="299321"/>
    <lineage>
        <taxon>Eukaryota</taxon>
        <taxon>Metazoa</taxon>
        <taxon>Chordata</taxon>
        <taxon>Craniata</taxon>
        <taxon>Vertebrata</taxon>
        <taxon>Euteleostomi</taxon>
        <taxon>Actinopterygii</taxon>
        <taxon>Neopterygii</taxon>
        <taxon>Teleostei</taxon>
        <taxon>Clupei</taxon>
        <taxon>Clupeiformes</taxon>
        <taxon>Denticipitoidei</taxon>
        <taxon>Denticipitidae</taxon>
        <taxon>Denticeps</taxon>
    </lineage>
</organism>
<proteinExistence type="predicted"/>
<dbReference type="PANTHER" id="PTHR22529">
    <property type="entry name" value="EPITHELIAL-STROMAL INTERACTION PROTEIN 1"/>
    <property type="match status" value="1"/>
</dbReference>
<feature type="compositionally biased region" description="Basic and acidic residues" evidence="1">
    <location>
        <begin position="82"/>
        <end position="96"/>
    </location>
</feature>
<name>A0AAY4EZE4_9TELE</name>
<dbReference type="PANTHER" id="PTHR22529:SF2">
    <property type="match status" value="1"/>
</dbReference>
<keyword evidence="3" id="KW-1185">Reference proteome</keyword>
<reference evidence="2" key="2">
    <citation type="submission" date="2025-08" db="UniProtKB">
        <authorList>
            <consortium name="Ensembl"/>
        </authorList>
    </citation>
    <scope>IDENTIFICATION</scope>
</reference>
<dbReference type="Ensembl" id="ENSDCDT00010073897.1">
    <property type="protein sequence ID" value="ENSDCDP00010063092.1"/>
    <property type="gene ID" value="ENSDCDG00010034471.1"/>
</dbReference>
<feature type="region of interest" description="Disordered" evidence="1">
    <location>
        <begin position="52"/>
        <end position="96"/>
    </location>
</feature>
<protein>
    <submittedName>
        <fullName evidence="2">Uncharacterized protein</fullName>
    </submittedName>
</protein>
<reference evidence="2 3" key="1">
    <citation type="submission" date="2020-06" db="EMBL/GenBank/DDBJ databases">
        <authorList>
            <consortium name="Wellcome Sanger Institute Data Sharing"/>
        </authorList>
    </citation>
    <scope>NUCLEOTIDE SEQUENCE [LARGE SCALE GENOMIC DNA]</scope>
</reference>
<dbReference type="AlphaFoldDB" id="A0AAY4EZE4"/>